<gene>
    <name evidence="1" type="ORF">HPB49_019380</name>
</gene>
<name>A0ACB8CAY4_DERSI</name>
<evidence type="ECO:0000313" key="2">
    <source>
        <dbReference type="Proteomes" id="UP000821865"/>
    </source>
</evidence>
<accession>A0ACB8CAY4</accession>
<evidence type="ECO:0000313" key="1">
    <source>
        <dbReference type="EMBL" id="KAH7938035.1"/>
    </source>
</evidence>
<sequence length="485" mass="54197">MREVLLYPRSSIELTNTRCHVATRRSLVGLSYHHTPGKQPLLPLTLGEVVDRAADQHGDKVAIVSCHQSIRKTYSEYKRDIDQLAAALVSLKLRVGSKIAMIAPNMYEWPVVQFATAKAGLVLVNINTAYQIPELEYSLHKGTTGKPKAAQLSHFNVVNNGYLIGERLELDKQVICLNVPFIHCYGCVGGTMAAALHGSTMALPAPGFKAEASLSCIQNEKCTYVYGTPTMYIDMLHHLQNGQYDVSSLRRAVMAGSPCPPEVIKRVMTELNAQRFFILYGATETSPVVTATNPDDQLDEWIHSVGKPFSHTEVKIVDKEGNIVPTGQRGELCTRGYLVFMGYFDDEENTRKVVHNGWYHTGDEALMTEDGRVSIMGRIKDMIIRGGENVYPQEIEDFLYNHPAVEEVQVVGVPDKRMGEEACAWIMLKPGSNTTEEDIKNFCKGKLSHFKIPRYILFVDTFPKTLSGKVQKFAMREKSLQILNL</sequence>
<comment type="caution">
    <text evidence="1">The sequence shown here is derived from an EMBL/GenBank/DDBJ whole genome shotgun (WGS) entry which is preliminary data.</text>
</comment>
<dbReference type="EMBL" id="CM023477">
    <property type="protein sequence ID" value="KAH7938035.1"/>
    <property type="molecule type" value="Genomic_DNA"/>
</dbReference>
<dbReference type="Proteomes" id="UP000821865">
    <property type="component" value="Chromosome 8"/>
</dbReference>
<reference evidence="1" key="1">
    <citation type="submission" date="2020-05" db="EMBL/GenBank/DDBJ databases">
        <title>Large-scale comparative analyses of tick genomes elucidate their genetic diversity and vector capacities.</title>
        <authorList>
            <person name="Jia N."/>
            <person name="Wang J."/>
            <person name="Shi W."/>
            <person name="Du L."/>
            <person name="Sun Y."/>
            <person name="Zhan W."/>
            <person name="Jiang J."/>
            <person name="Wang Q."/>
            <person name="Zhang B."/>
            <person name="Ji P."/>
            <person name="Sakyi L.B."/>
            <person name="Cui X."/>
            <person name="Yuan T."/>
            <person name="Jiang B."/>
            <person name="Yang W."/>
            <person name="Lam T.T.-Y."/>
            <person name="Chang Q."/>
            <person name="Ding S."/>
            <person name="Wang X."/>
            <person name="Zhu J."/>
            <person name="Ruan X."/>
            <person name="Zhao L."/>
            <person name="Wei J."/>
            <person name="Que T."/>
            <person name="Du C."/>
            <person name="Cheng J."/>
            <person name="Dai P."/>
            <person name="Han X."/>
            <person name="Huang E."/>
            <person name="Gao Y."/>
            <person name="Liu J."/>
            <person name="Shao H."/>
            <person name="Ye R."/>
            <person name="Li L."/>
            <person name="Wei W."/>
            <person name="Wang X."/>
            <person name="Wang C."/>
            <person name="Yang T."/>
            <person name="Huo Q."/>
            <person name="Li W."/>
            <person name="Guo W."/>
            <person name="Chen H."/>
            <person name="Zhou L."/>
            <person name="Ni X."/>
            <person name="Tian J."/>
            <person name="Zhou Y."/>
            <person name="Sheng Y."/>
            <person name="Liu T."/>
            <person name="Pan Y."/>
            <person name="Xia L."/>
            <person name="Li J."/>
            <person name="Zhao F."/>
            <person name="Cao W."/>
        </authorList>
    </citation>
    <scope>NUCLEOTIDE SEQUENCE</scope>
    <source>
        <strain evidence="1">Dsil-2018</strain>
    </source>
</reference>
<organism evidence="1 2">
    <name type="scientific">Dermacentor silvarum</name>
    <name type="common">Tick</name>
    <dbReference type="NCBI Taxonomy" id="543639"/>
    <lineage>
        <taxon>Eukaryota</taxon>
        <taxon>Metazoa</taxon>
        <taxon>Ecdysozoa</taxon>
        <taxon>Arthropoda</taxon>
        <taxon>Chelicerata</taxon>
        <taxon>Arachnida</taxon>
        <taxon>Acari</taxon>
        <taxon>Parasitiformes</taxon>
        <taxon>Ixodida</taxon>
        <taxon>Ixodoidea</taxon>
        <taxon>Ixodidae</taxon>
        <taxon>Rhipicephalinae</taxon>
        <taxon>Dermacentor</taxon>
    </lineage>
</organism>
<proteinExistence type="predicted"/>
<protein>
    <submittedName>
        <fullName evidence="1">Uncharacterized protein</fullName>
    </submittedName>
</protein>
<keyword evidence="2" id="KW-1185">Reference proteome</keyword>